<dbReference type="EMBL" id="JAGHKO010000004">
    <property type="protein sequence ID" value="MBO9202049.1"/>
    <property type="molecule type" value="Genomic_DNA"/>
</dbReference>
<feature type="signal peptide" evidence="4">
    <location>
        <begin position="1"/>
        <end position="20"/>
    </location>
</feature>
<keyword evidence="1" id="KW-0802">TPR repeat</keyword>
<feature type="coiled-coil region" evidence="2">
    <location>
        <begin position="428"/>
        <end position="483"/>
    </location>
</feature>
<gene>
    <name evidence="5" type="ORF">J7I42_17325</name>
</gene>
<proteinExistence type="predicted"/>
<keyword evidence="6" id="KW-1185">Reference proteome</keyword>
<dbReference type="Proteomes" id="UP000677244">
    <property type="component" value="Unassembled WGS sequence"/>
</dbReference>
<evidence type="ECO:0000313" key="5">
    <source>
        <dbReference type="EMBL" id="MBO9202049.1"/>
    </source>
</evidence>
<dbReference type="RefSeq" id="WP_209140101.1">
    <property type="nucleotide sequence ID" value="NZ_JAGHKO010000004.1"/>
</dbReference>
<accession>A0ABS3YVU3</accession>
<keyword evidence="3" id="KW-0472">Membrane</keyword>
<keyword evidence="3" id="KW-0812">Transmembrane</keyword>
<keyword evidence="3" id="KW-1133">Transmembrane helix</keyword>
<dbReference type="InterPro" id="IPR019734">
    <property type="entry name" value="TPR_rpt"/>
</dbReference>
<evidence type="ECO:0000256" key="3">
    <source>
        <dbReference type="SAM" id="Phobius"/>
    </source>
</evidence>
<keyword evidence="4" id="KW-0732">Signal</keyword>
<keyword evidence="2" id="KW-0175">Coiled coil</keyword>
<evidence type="ECO:0000256" key="2">
    <source>
        <dbReference type="SAM" id="Coils"/>
    </source>
</evidence>
<dbReference type="InterPro" id="IPR016032">
    <property type="entry name" value="Sig_transdc_resp-reg_C-effctor"/>
</dbReference>
<dbReference type="SUPFAM" id="SSF48452">
    <property type="entry name" value="TPR-like"/>
    <property type="match status" value="1"/>
</dbReference>
<name>A0ABS3YVU3_9BACT</name>
<feature type="repeat" description="TPR" evidence="1">
    <location>
        <begin position="202"/>
        <end position="235"/>
    </location>
</feature>
<organism evidence="5 6">
    <name type="scientific">Niastella soli</name>
    <dbReference type="NCBI Taxonomy" id="2821487"/>
    <lineage>
        <taxon>Bacteria</taxon>
        <taxon>Pseudomonadati</taxon>
        <taxon>Bacteroidota</taxon>
        <taxon>Chitinophagia</taxon>
        <taxon>Chitinophagales</taxon>
        <taxon>Chitinophagaceae</taxon>
        <taxon>Niastella</taxon>
    </lineage>
</organism>
<dbReference type="Gene3D" id="1.25.40.10">
    <property type="entry name" value="Tetratricopeptide repeat domain"/>
    <property type="match status" value="1"/>
</dbReference>
<evidence type="ECO:0000256" key="1">
    <source>
        <dbReference type="PROSITE-ProRule" id="PRU00339"/>
    </source>
</evidence>
<dbReference type="SUPFAM" id="SSF46894">
    <property type="entry name" value="C-terminal effector domain of the bipartite response regulators"/>
    <property type="match status" value="1"/>
</dbReference>
<evidence type="ECO:0000256" key="4">
    <source>
        <dbReference type="SAM" id="SignalP"/>
    </source>
</evidence>
<sequence length="584" mass="67578">MKFIFSLVLLLVCECFGVRAQQSLIKPFIEAWKVIDTSQSSRAQVLYDSLHRKKDTAHYLQVIGQLSQYLQGHPDKRLEARSIVYQTLGALEFNYPTDHYIGLMQKAMRLAGELEDDQLAAEIYSLYAGMAGPENYLLYNLKAIELQKRIGLEHFFYVYTRLFDVSRALYLNQDYRRSITYGLDCLNTKITDRNHYDPMVYVYQLDILGACYKRLGQYDSAAYYYENLIRHIPSATTDDRKKELWLGIGKGNLGHIKVLQGKYEEAFPLVASYLKSSVDYGDQLNIAMAQNYLGSIYYNRKQYTPALAAWRQAYYWSCASGSLENSVQAAQGIAGIFRLTGQTDSAFHYFELYHRHKDSLTGTLSQLQLSVMKARIAFDELHTSLSKSQAALQKERTTRNVIIAGIFLTAFIILLLYNRRRLKQKYTLQQIRQQQQQTEQEIKIAREQITGFTNHIIEKNSLIETLEAQLNNLDQQQNQQAIQANLQEYTLLTDTEWEKFKVEFAKAYPDFLTRLRQRIAQVTPAEERLATLLFLQLNTFQIASALGIGRESVQRSKRRLKQRLQLPDPVTVEEYLFNLLSTNP</sequence>
<reference evidence="5 6" key="1">
    <citation type="submission" date="2021-03" db="EMBL/GenBank/DDBJ databases">
        <title>Assistant Professor.</title>
        <authorList>
            <person name="Huq M.A."/>
        </authorList>
    </citation>
    <scope>NUCLEOTIDE SEQUENCE [LARGE SCALE GENOMIC DNA]</scope>
    <source>
        <strain evidence="5 6">MAH-29</strain>
    </source>
</reference>
<evidence type="ECO:0000313" key="6">
    <source>
        <dbReference type="Proteomes" id="UP000677244"/>
    </source>
</evidence>
<comment type="caution">
    <text evidence="5">The sequence shown here is derived from an EMBL/GenBank/DDBJ whole genome shotgun (WGS) entry which is preliminary data.</text>
</comment>
<dbReference type="InterPro" id="IPR011990">
    <property type="entry name" value="TPR-like_helical_dom_sf"/>
</dbReference>
<evidence type="ECO:0008006" key="7">
    <source>
        <dbReference type="Google" id="ProtNLM"/>
    </source>
</evidence>
<feature type="chain" id="PRO_5045954481" description="HTH luxR-type domain-containing protein" evidence="4">
    <location>
        <begin position="21"/>
        <end position="584"/>
    </location>
</feature>
<feature type="transmembrane region" description="Helical" evidence="3">
    <location>
        <begin position="401"/>
        <end position="417"/>
    </location>
</feature>
<dbReference type="PROSITE" id="PS50005">
    <property type="entry name" value="TPR"/>
    <property type="match status" value="1"/>
</dbReference>
<protein>
    <recommendedName>
        <fullName evidence="7">HTH luxR-type domain-containing protein</fullName>
    </recommendedName>
</protein>